<comment type="subcellular location">
    <subcellularLocation>
        <location evidence="1">Membrane</location>
        <topology evidence="1">Peripheral membrane protein</topology>
    </subcellularLocation>
</comment>
<dbReference type="CDD" id="cd00371">
    <property type="entry name" value="HMA"/>
    <property type="match status" value="1"/>
</dbReference>
<proteinExistence type="predicted"/>
<dbReference type="InterPro" id="IPR006121">
    <property type="entry name" value="HMA_dom"/>
</dbReference>
<dbReference type="EMBL" id="JACBKZ010000015">
    <property type="protein sequence ID" value="KAF5931229.1"/>
    <property type="molecule type" value="Genomic_DNA"/>
</dbReference>
<dbReference type="GO" id="GO:0016020">
    <property type="term" value="C:membrane"/>
    <property type="evidence" value="ECO:0007669"/>
    <property type="project" value="UniProtKB-SubCell"/>
</dbReference>
<protein>
    <recommendedName>
        <fullName evidence="2">HMA domain-containing protein</fullName>
    </recommendedName>
</protein>
<dbReference type="PROSITE" id="PS50846">
    <property type="entry name" value="HMA_2"/>
    <property type="match status" value="1"/>
</dbReference>
<accession>A0A7J7FSJ0</accession>
<reference evidence="4" key="1">
    <citation type="journal article" date="2020" name="Nat. Commun.">
        <title>Genome assembly of wild tea tree DASZ reveals pedigree and selection history of tea varieties.</title>
        <authorList>
            <person name="Zhang W."/>
            <person name="Zhang Y."/>
            <person name="Qiu H."/>
            <person name="Guo Y."/>
            <person name="Wan H."/>
            <person name="Zhang X."/>
            <person name="Scossa F."/>
            <person name="Alseekh S."/>
            <person name="Zhang Q."/>
            <person name="Wang P."/>
            <person name="Xu L."/>
            <person name="Schmidt M.H."/>
            <person name="Jia X."/>
            <person name="Li D."/>
            <person name="Zhu A."/>
            <person name="Guo F."/>
            <person name="Chen W."/>
            <person name="Ni D."/>
            <person name="Usadel B."/>
            <person name="Fernie A.R."/>
            <person name="Wen W."/>
        </authorList>
    </citation>
    <scope>NUCLEOTIDE SEQUENCE [LARGE SCALE GENOMIC DNA]</scope>
    <source>
        <strain evidence="4">cv. G240</strain>
    </source>
</reference>
<dbReference type="GO" id="GO:0009626">
    <property type="term" value="P:plant-type hypersensitive response"/>
    <property type="evidence" value="ECO:0007669"/>
    <property type="project" value="UniProtKB-KW"/>
</dbReference>
<name>A0A7J7FSJ0_CAMSI</name>
<evidence type="ECO:0000313" key="3">
    <source>
        <dbReference type="EMBL" id="KAF5931229.1"/>
    </source>
</evidence>
<feature type="domain" description="HMA" evidence="2">
    <location>
        <begin position="36"/>
        <end position="115"/>
    </location>
</feature>
<dbReference type="Proteomes" id="UP000593564">
    <property type="component" value="Unassembled WGS sequence"/>
</dbReference>
<keyword evidence="4" id="KW-1185">Reference proteome</keyword>
<dbReference type="InterPro" id="IPR036163">
    <property type="entry name" value="HMA_dom_sf"/>
</dbReference>
<sequence length="116" mass="12534">MEVNGEDDLKAPLLQSSDSVAISVSRPTHNGDKKIKTIMFKVRGIECASCSNSIESALGKLSGVQNVMVSPLEGQAVAKTIKETVEDAGFQVDEFPEQDIAVCRLRIKGNGMHKLF</sequence>
<evidence type="ECO:0000313" key="4">
    <source>
        <dbReference type="Proteomes" id="UP000593564"/>
    </source>
</evidence>
<dbReference type="SUPFAM" id="SSF55008">
    <property type="entry name" value="HMA, heavy metal-associated domain"/>
    <property type="match status" value="1"/>
</dbReference>
<dbReference type="Pfam" id="PF00403">
    <property type="entry name" value="HMA"/>
    <property type="match status" value="1"/>
</dbReference>
<evidence type="ECO:0000259" key="2">
    <source>
        <dbReference type="PROSITE" id="PS50846"/>
    </source>
</evidence>
<comment type="caution">
    <text evidence="3">The sequence shown here is derived from an EMBL/GenBank/DDBJ whole genome shotgun (WGS) entry which is preliminary data.</text>
</comment>
<dbReference type="Gene3D" id="3.30.70.100">
    <property type="match status" value="1"/>
</dbReference>
<reference evidence="3 4" key="2">
    <citation type="submission" date="2020-07" db="EMBL/GenBank/DDBJ databases">
        <title>Genome assembly of wild tea tree DASZ reveals pedigree and selection history of tea varieties.</title>
        <authorList>
            <person name="Zhang W."/>
        </authorList>
    </citation>
    <scope>NUCLEOTIDE SEQUENCE [LARGE SCALE GENOMIC DNA]</scope>
    <source>
        <strain evidence="4">cv. G240</strain>
        <tissue evidence="3">Leaf</tissue>
    </source>
</reference>
<dbReference type="GO" id="GO:0046872">
    <property type="term" value="F:metal ion binding"/>
    <property type="evidence" value="ECO:0007669"/>
    <property type="project" value="InterPro"/>
</dbReference>
<gene>
    <name evidence="3" type="ORF">HYC85_032102</name>
</gene>
<evidence type="ECO:0000256" key="1">
    <source>
        <dbReference type="ARBA" id="ARBA00004170"/>
    </source>
</evidence>
<dbReference type="AlphaFoldDB" id="A0A7J7FSJ0"/>
<organism evidence="3 4">
    <name type="scientific">Camellia sinensis</name>
    <name type="common">Tea plant</name>
    <name type="synonym">Thea sinensis</name>
    <dbReference type="NCBI Taxonomy" id="4442"/>
    <lineage>
        <taxon>Eukaryota</taxon>
        <taxon>Viridiplantae</taxon>
        <taxon>Streptophyta</taxon>
        <taxon>Embryophyta</taxon>
        <taxon>Tracheophyta</taxon>
        <taxon>Spermatophyta</taxon>
        <taxon>Magnoliopsida</taxon>
        <taxon>eudicotyledons</taxon>
        <taxon>Gunneridae</taxon>
        <taxon>Pentapetalae</taxon>
        <taxon>asterids</taxon>
        <taxon>Ericales</taxon>
        <taxon>Theaceae</taxon>
        <taxon>Camellia</taxon>
    </lineage>
</organism>